<dbReference type="InterPro" id="IPR010730">
    <property type="entry name" value="HET"/>
</dbReference>
<evidence type="ECO:0000313" key="3">
    <source>
        <dbReference type="Proteomes" id="UP000020467"/>
    </source>
</evidence>
<feature type="domain" description="Heterokaryon incompatibility" evidence="1">
    <location>
        <begin position="258"/>
        <end position="407"/>
    </location>
</feature>
<dbReference type="OrthoDB" id="2157530at2759"/>
<dbReference type="AlphaFoldDB" id="A0A010SC66"/>
<evidence type="ECO:0000259" key="1">
    <source>
        <dbReference type="Pfam" id="PF06985"/>
    </source>
</evidence>
<evidence type="ECO:0000313" key="2">
    <source>
        <dbReference type="EMBL" id="EXF82338.1"/>
    </source>
</evidence>
<name>A0A010SC66_9PEZI</name>
<dbReference type="Pfam" id="PF06985">
    <property type="entry name" value="HET"/>
    <property type="match status" value="1"/>
</dbReference>
<dbReference type="PANTHER" id="PTHR24148">
    <property type="entry name" value="ANKYRIN REPEAT DOMAIN-CONTAINING PROTEIN 39 HOMOLOG-RELATED"/>
    <property type="match status" value="1"/>
</dbReference>
<protein>
    <recommendedName>
        <fullName evidence="1">Heterokaryon incompatibility domain-containing protein</fullName>
    </recommendedName>
</protein>
<keyword evidence="3" id="KW-1185">Reference proteome</keyword>
<dbReference type="HOGENOM" id="CLU_004184_7_2_1"/>
<reference evidence="2 3" key="1">
    <citation type="submission" date="2014-02" db="EMBL/GenBank/DDBJ databases">
        <title>The genome sequence of Colletotrichum fioriniae PJ7.</title>
        <authorList>
            <person name="Baroncelli R."/>
            <person name="Thon M.R."/>
        </authorList>
    </citation>
    <scope>NUCLEOTIDE SEQUENCE [LARGE SCALE GENOMIC DNA]</scope>
    <source>
        <strain evidence="2 3">PJ7</strain>
    </source>
</reference>
<dbReference type="Proteomes" id="UP000020467">
    <property type="component" value="Unassembled WGS sequence"/>
</dbReference>
<organism evidence="2 3">
    <name type="scientific">Colletotrichum fioriniae PJ7</name>
    <dbReference type="NCBI Taxonomy" id="1445577"/>
    <lineage>
        <taxon>Eukaryota</taxon>
        <taxon>Fungi</taxon>
        <taxon>Dikarya</taxon>
        <taxon>Ascomycota</taxon>
        <taxon>Pezizomycotina</taxon>
        <taxon>Sordariomycetes</taxon>
        <taxon>Hypocreomycetidae</taxon>
        <taxon>Glomerellales</taxon>
        <taxon>Glomerellaceae</taxon>
        <taxon>Colletotrichum</taxon>
        <taxon>Colletotrichum acutatum species complex</taxon>
    </lineage>
</organism>
<sequence>MTYPGNSLRRELEDCWELDVPAYEYSPIDRDAQEQRFLVLHPCPGDKSDPENHVRCSIEVCPIANAGPYIAIRDSRGYRLLQDAIEIDGKGLVVPAAVEVFLRYFRGHRLPVRLWIRHICLQEFSSAEEKKWYWTRDFLDSMYAKATQVVSMTEVVTELLERGMVERRTQSKYREWDKTWHYIGDKSEPPRRFTLPTVYPIKLGKSPSNEAPVTNHNYVPLDMLVGEIRILVVTPSEDREAPVITHLAHCSMVCEVSYHALSYTWGKPGDTVEIVVNGQKMTVRRNLEQALRTIRSEKLATPIWIDALCINQLNVVERTRQVARMFDIYDRASQVICYVGEHSDETDMALDFVKPMDQLKVEMNEKGEYDIGKEGNKVGPEVYPARCAALYKFMCRPYFRRVWVVQEVAISSDPAVIVDNRKAVAFGSLDAAAYNLQAMIAFNPVLRTQMMSADPQLYQFGLSYDELIFIRKLFYFRHLMAGGKLYSPFFSPTVRNDSPGFLEAAILTRDFQATDGRDKIFALWNLAQDKEGLDFKLDYNKSRQQVFIDFATAWSRQHGSLDIIAASEPWHNVDNFYSLVPSWCPDWTVPAATSCLVRRERIPMRPMRLMDDLDGELYSADGGVGQLRDFEELFSFNKGILNCRGVILDEIDEIIEDPGRIPLGHVFQPPDPDAFYKFQEWTAAIPKIYKDRKANPYDDPLQAAIAMFHGDVTSAWNRRGQNPEKLAALSARFNKTKEQDAWHHYDCMTARSRHIPTHEWPFSYEGRPWFDIVQSVLRGRTLCITKKGYMALLPSYISEKTFNKPWLLAVMATCSVPVLLEEVDSVDGETVYRFGGTCFVQGWMEGEMLMKPEDSVSPAGFWFTDEARRSTLHIR</sequence>
<dbReference type="eggNOG" id="ENOG502SJHU">
    <property type="taxonomic scope" value="Eukaryota"/>
</dbReference>
<dbReference type="PANTHER" id="PTHR24148:SF64">
    <property type="entry name" value="HETEROKARYON INCOMPATIBILITY DOMAIN-CONTAINING PROTEIN"/>
    <property type="match status" value="1"/>
</dbReference>
<proteinExistence type="predicted"/>
<dbReference type="STRING" id="1445577.A0A010SC66"/>
<dbReference type="EMBL" id="JARH01000321">
    <property type="protein sequence ID" value="EXF82338.1"/>
    <property type="molecule type" value="Genomic_DNA"/>
</dbReference>
<accession>A0A010SC66</accession>
<comment type="caution">
    <text evidence="2">The sequence shown here is derived from an EMBL/GenBank/DDBJ whole genome shotgun (WGS) entry which is preliminary data.</text>
</comment>
<dbReference type="InterPro" id="IPR052895">
    <property type="entry name" value="HetReg/Transcr_Mod"/>
</dbReference>
<gene>
    <name evidence="2" type="ORF">CFIO01_01797</name>
</gene>
<dbReference type="KEGG" id="cfj:CFIO01_01797"/>